<keyword evidence="3" id="KW-1185">Reference proteome</keyword>
<dbReference type="Proteomes" id="UP001596422">
    <property type="component" value="Unassembled WGS sequence"/>
</dbReference>
<reference evidence="3" key="1">
    <citation type="journal article" date="2019" name="Int. J. Syst. Evol. Microbiol.">
        <title>The Global Catalogue of Microorganisms (GCM) 10K type strain sequencing project: providing services to taxonomists for standard genome sequencing and annotation.</title>
        <authorList>
            <consortium name="The Broad Institute Genomics Platform"/>
            <consortium name="The Broad Institute Genome Sequencing Center for Infectious Disease"/>
            <person name="Wu L."/>
            <person name="Ma J."/>
        </authorList>
    </citation>
    <scope>NUCLEOTIDE SEQUENCE [LARGE SCALE GENOMIC DNA]</scope>
    <source>
        <strain evidence="3">NBRC 111756</strain>
    </source>
</reference>
<evidence type="ECO:0000259" key="1">
    <source>
        <dbReference type="Pfam" id="PF13472"/>
    </source>
</evidence>
<proteinExistence type="predicted"/>
<sequence>MMMSLVRRGAVLLVGCLLLAGCGREPSLDYLPPGTPVLAFGDSLTYGTGASPAESYPARLAGLTGWAMVNAGVPGELAEQGLPRLQRLLETESPALVLLCHGGNNLLRGQPESRVRETLARMIELAREQGAQVVLIGVPKPSLLVRTAGLYEELADEYGLVFLPDAIADTLSEPSLKSDQIHPNAAGYARIADELLNLLQSAGALY</sequence>
<dbReference type="InterPro" id="IPR051532">
    <property type="entry name" value="Ester_Hydrolysis_Enzymes"/>
</dbReference>
<name>A0ABW2A201_9GAMM</name>
<feature type="domain" description="SGNH hydrolase-type esterase" evidence="1">
    <location>
        <begin position="39"/>
        <end position="190"/>
    </location>
</feature>
<dbReference type="PANTHER" id="PTHR30383">
    <property type="entry name" value="THIOESTERASE 1/PROTEASE 1/LYSOPHOSPHOLIPASE L1"/>
    <property type="match status" value="1"/>
</dbReference>
<comment type="caution">
    <text evidence="2">The sequence shown here is derived from an EMBL/GenBank/DDBJ whole genome shotgun (WGS) entry which is preliminary data.</text>
</comment>
<dbReference type="InterPro" id="IPR013830">
    <property type="entry name" value="SGNH_hydro"/>
</dbReference>
<organism evidence="2 3">
    <name type="scientific">Marinobacterium aestuariivivens</name>
    <dbReference type="NCBI Taxonomy" id="1698799"/>
    <lineage>
        <taxon>Bacteria</taxon>
        <taxon>Pseudomonadati</taxon>
        <taxon>Pseudomonadota</taxon>
        <taxon>Gammaproteobacteria</taxon>
        <taxon>Oceanospirillales</taxon>
        <taxon>Oceanospirillaceae</taxon>
        <taxon>Marinobacterium</taxon>
    </lineage>
</organism>
<dbReference type="Pfam" id="PF13472">
    <property type="entry name" value="Lipase_GDSL_2"/>
    <property type="match status" value="1"/>
</dbReference>
<protein>
    <submittedName>
        <fullName evidence="2">GDSL-type esterase/lipase family protein</fullName>
    </submittedName>
</protein>
<dbReference type="PANTHER" id="PTHR30383:SF24">
    <property type="entry name" value="THIOESTERASE 1_PROTEASE 1_LYSOPHOSPHOLIPASE L1"/>
    <property type="match status" value="1"/>
</dbReference>
<dbReference type="InterPro" id="IPR036514">
    <property type="entry name" value="SGNH_hydro_sf"/>
</dbReference>
<dbReference type="Gene3D" id="3.40.50.1110">
    <property type="entry name" value="SGNH hydrolase"/>
    <property type="match status" value="1"/>
</dbReference>
<dbReference type="PROSITE" id="PS51257">
    <property type="entry name" value="PROKAR_LIPOPROTEIN"/>
    <property type="match status" value="1"/>
</dbReference>
<evidence type="ECO:0000313" key="3">
    <source>
        <dbReference type="Proteomes" id="UP001596422"/>
    </source>
</evidence>
<dbReference type="EMBL" id="JBHSWE010000001">
    <property type="protein sequence ID" value="MFC6671434.1"/>
    <property type="molecule type" value="Genomic_DNA"/>
</dbReference>
<accession>A0ABW2A201</accession>
<evidence type="ECO:0000313" key="2">
    <source>
        <dbReference type="EMBL" id="MFC6671434.1"/>
    </source>
</evidence>
<dbReference type="SUPFAM" id="SSF52266">
    <property type="entry name" value="SGNH hydrolase"/>
    <property type="match status" value="1"/>
</dbReference>
<gene>
    <name evidence="2" type="ORF">ACFQDL_16170</name>
</gene>
<dbReference type="RefSeq" id="WP_379909944.1">
    <property type="nucleotide sequence ID" value="NZ_JBHSWE010000001.1"/>
</dbReference>